<keyword evidence="5" id="KW-0378">Hydrolase</keyword>
<keyword evidence="4" id="KW-0255">Endonuclease</keyword>
<evidence type="ECO:0000256" key="6">
    <source>
        <dbReference type="ARBA" id="ARBA00022884"/>
    </source>
</evidence>
<sequence length="75" mass="8554">MAAPAFLAHQHRPVRIRKGFWFKGCAAGWTHYIVLCKVAQMKSADLIRQLASDGWYLTNVVGSHHQFKHRPSPAR</sequence>
<keyword evidence="7" id="KW-0346">Stress response</keyword>
<gene>
    <name evidence="8" type="ORF">CNECB9_380026</name>
</gene>
<keyword evidence="6" id="KW-0694">RNA-binding</keyword>
<evidence type="ECO:0000256" key="2">
    <source>
        <dbReference type="ARBA" id="ARBA00022649"/>
    </source>
</evidence>
<organism evidence="8">
    <name type="scientific">Cupriavidus necator</name>
    <name type="common">Alcaligenes eutrophus</name>
    <name type="synonym">Ralstonia eutropha</name>
    <dbReference type="NCBI Taxonomy" id="106590"/>
    <lineage>
        <taxon>Bacteria</taxon>
        <taxon>Pseudomonadati</taxon>
        <taxon>Pseudomonadota</taxon>
        <taxon>Betaproteobacteria</taxon>
        <taxon>Burkholderiales</taxon>
        <taxon>Burkholderiaceae</taxon>
        <taxon>Cupriavidus</taxon>
    </lineage>
</organism>
<evidence type="ECO:0000256" key="4">
    <source>
        <dbReference type="ARBA" id="ARBA00022759"/>
    </source>
</evidence>
<dbReference type="GO" id="GO:0016787">
    <property type="term" value="F:hydrolase activity"/>
    <property type="evidence" value="ECO:0007669"/>
    <property type="project" value="UniProtKB-KW"/>
</dbReference>
<dbReference type="InterPro" id="IPR038570">
    <property type="entry name" value="HicA_sf"/>
</dbReference>
<dbReference type="RefSeq" id="WP_422696051.1">
    <property type="nucleotide sequence ID" value="NZ_FMSH01000312.1"/>
</dbReference>
<evidence type="ECO:0000256" key="5">
    <source>
        <dbReference type="ARBA" id="ARBA00022801"/>
    </source>
</evidence>
<name>A0A1K0JQQ0_CUPNE</name>
<dbReference type="SUPFAM" id="SSF54786">
    <property type="entry name" value="YcfA/nrd intein domain"/>
    <property type="match status" value="1"/>
</dbReference>
<dbReference type="AlphaFoldDB" id="A0A1K0JQQ0"/>
<evidence type="ECO:0000256" key="7">
    <source>
        <dbReference type="ARBA" id="ARBA00023016"/>
    </source>
</evidence>
<evidence type="ECO:0000313" key="8">
    <source>
        <dbReference type="EMBL" id="SCU78499.1"/>
    </source>
</evidence>
<dbReference type="Pfam" id="PF07927">
    <property type="entry name" value="HicA_toxin"/>
    <property type="match status" value="1"/>
</dbReference>
<dbReference type="GO" id="GO:0003729">
    <property type="term" value="F:mRNA binding"/>
    <property type="evidence" value="ECO:0007669"/>
    <property type="project" value="InterPro"/>
</dbReference>
<dbReference type="InterPro" id="IPR012933">
    <property type="entry name" value="HicA_mRNA_interferase"/>
</dbReference>
<reference evidence="8" key="1">
    <citation type="submission" date="2016-09" db="EMBL/GenBank/DDBJ databases">
        <authorList>
            <person name="Capua I."/>
            <person name="De Benedictis P."/>
            <person name="Joannis T."/>
            <person name="Lombin L.H."/>
            <person name="Cattoli G."/>
        </authorList>
    </citation>
    <scope>NUCLEOTIDE SEQUENCE</scope>
    <source>
        <strain evidence="8">B9</strain>
    </source>
</reference>
<keyword evidence="3" id="KW-0540">Nuclease</keyword>
<dbReference type="GO" id="GO:0004519">
    <property type="term" value="F:endonuclease activity"/>
    <property type="evidence" value="ECO:0007669"/>
    <property type="project" value="UniProtKB-KW"/>
</dbReference>
<protein>
    <submittedName>
        <fullName evidence="8">Uncharacterized protein</fullName>
    </submittedName>
</protein>
<evidence type="ECO:0000256" key="1">
    <source>
        <dbReference type="ARBA" id="ARBA00006620"/>
    </source>
</evidence>
<comment type="similarity">
    <text evidence="1">Belongs to the HicA mRNA interferase family.</text>
</comment>
<accession>A0A1K0JQQ0</accession>
<proteinExistence type="inferred from homology"/>
<dbReference type="EMBL" id="FMSH01000312">
    <property type="protein sequence ID" value="SCU78499.1"/>
    <property type="molecule type" value="Genomic_DNA"/>
</dbReference>
<keyword evidence="2" id="KW-1277">Toxin-antitoxin system</keyword>
<dbReference type="Gene3D" id="3.30.920.30">
    <property type="entry name" value="Hypothetical protein"/>
    <property type="match status" value="1"/>
</dbReference>
<evidence type="ECO:0000256" key="3">
    <source>
        <dbReference type="ARBA" id="ARBA00022722"/>
    </source>
</evidence>